<comment type="caution">
    <text evidence="2">The sequence shown here is derived from an EMBL/GenBank/DDBJ whole genome shotgun (WGS) entry which is preliminary data.</text>
</comment>
<protein>
    <recommendedName>
        <fullName evidence="1">HTH LytTR-type domain-containing protein</fullName>
    </recommendedName>
</protein>
<dbReference type="Proteomes" id="UP000192277">
    <property type="component" value="Unassembled WGS sequence"/>
</dbReference>
<evidence type="ECO:0000259" key="1">
    <source>
        <dbReference type="PROSITE" id="PS50930"/>
    </source>
</evidence>
<dbReference type="Gene3D" id="2.40.50.1020">
    <property type="entry name" value="LytTr DNA-binding domain"/>
    <property type="match status" value="1"/>
</dbReference>
<evidence type="ECO:0000313" key="3">
    <source>
        <dbReference type="Proteomes" id="UP000192277"/>
    </source>
</evidence>
<sequence length="127" mass="14804">MYKKAFFFRQDRQLKKINLEEIIYLEAKKNYTKLYTANGSYIARISLVEAMKLLPEGKFLRVHRSYAVAADHIDVVKRDGILLASLPVEVPVSRIYYGSFTKQFTILDSADIDTGKKRTINARERRR</sequence>
<proteinExistence type="predicted"/>
<dbReference type="InterPro" id="IPR007492">
    <property type="entry name" value="LytTR_DNA-bd_dom"/>
</dbReference>
<dbReference type="EMBL" id="LWBO01000001">
    <property type="protein sequence ID" value="OQP55623.1"/>
    <property type="molecule type" value="Genomic_DNA"/>
</dbReference>
<dbReference type="RefSeq" id="WP_014223249.1">
    <property type="nucleotide sequence ID" value="NZ_LWBO01000001.1"/>
</dbReference>
<dbReference type="PANTHER" id="PTHR37299">
    <property type="entry name" value="TRANSCRIPTIONAL REGULATOR-RELATED"/>
    <property type="match status" value="1"/>
</dbReference>
<accession>A0ABX3P6V0</accession>
<name>A0ABX3P6V0_9BACT</name>
<dbReference type="InterPro" id="IPR046947">
    <property type="entry name" value="LytR-like"/>
</dbReference>
<evidence type="ECO:0000313" key="2">
    <source>
        <dbReference type="EMBL" id="OQP55623.1"/>
    </source>
</evidence>
<dbReference type="Pfam" id="PF04397">
    <property type="entry name" value="LytTR"/>
    <property type="match status" value="1"/>
</dbReference>
<gene>
    <name evidence="2" type="ORF">A4D02_04790</name>
</gene>
<keyword evidence="3" id="KW-1185">Reference proteome</keyword>
<feature type="domain" description="HTH LytTR-type" evidence="1">
    <location>
        <begin position="6"/>
        <end position="106"/>
    </location>
</feature>
<organism evidence="2 3">
    <name type="scientific">Niastella koreensis</name>
    <dbReference type="NCBI Taxonomy" id="354356"/>
    <lineage>
        <taxon>Bacteria</taxon>
        <taxon>Pseudomonadati</taxon>
        <taxon>Bacteroidota</taxon>
        <taxon>Chitinophagia</taxon>
        <taxon>Chitinophagales</taxon>
        <taxon>Chitinophagaceae</taxon>
        <taxon>Niastella</taxon>
    </lineage>
</organism>
<dbReference type="SMART" id="SM00850">
    <property type="entry name" value="LytTR"/>
    <property type="match status" value="1"/>
</dbReference>
<reference evidence="2 3" key="1">
    <citation type="submission" date="2016-04" db="EMBL/GenBank/DDBJ databases">
        <authorList>
            <person name="Chen L."/>
            <person name="Zhuang W."/>
            <person name="Wang G."/>
        </authorList>
    </citation>
    <scope>NUCLEOTIDE SEQUENCE [LARGE SCALE GENOMIC DNA]</scope>
    <source>
        <strain evidence="3">GR20</strain>
    </source>
</reference>
<dbReference type="PANTHER" id="PTHR37299:SF1">
    <property type="entry name" value="STAGE 0 SPORULATION PROTEIN A HOMOLOG"/>
    <property type="match status" value="1"/>
</dbReference>
<dbReference type="PROSITE" id="PS50930">
    <property type="entry name" value="HTH_LYTTR"/>
    <property type="match status" value="1"/>
</dbReference>